<evidence type="ECO:0000256" key="2">
    <source>
        <dbReference type="SAM" id="MobiDB-lite"/>
    </source>
</evidence>
<gene>
    <name evidence="3" type="ORF">RhiirA5_418526</name>
</gene>
<evidence type="ECO:0000313" key="4">
    <source>
        <dbReference type="Proteomes" id="UP000232722"/>
    </source>
</evidence>
<dbReference type="AlphaFoldDB" id="A0A2N0PK24"/>
<protein>
    <submittedName>
        <fullName evidence="3">Uncharacterized protein</fullName>
    </submittedName>
</protein>
<name>A0A2N0PK24_9GLOM</name>
<accession>A0A2N0PK24</accession>
<dbReference type="VEuPathDB" id="FungiDB:FUN_008240"/>
<keyword evidence="1" id="KW-0175">Coiled coil</keyword>
<reference evidence="3 4" key="1">
    <citation type="submission" date="2016-04" db="EMBL/GenBank/DDBJ databases">
        <title>Genome analyses suggest a sexual origin of heterokaryosis in a supposedly ancient asexual fungus.</title>
        <authorList>
            <person name="Ropars J."/>
            <person name="Sedzielewska K."/>
            <person name="Noel J."/>
            <person name="Charron P."/>
            <person name="Farinelli L."/>
            <person name="Marton T."/>
            <person name="Kruger M."/>
            <person name="Pelin A."/>
            <person name="Brachmann A."/>
            <person name="Corradi N."/>
        </authorList>
    </citation>
    <scope>NUCLEOTIDE SEQUENCE [LARGE SCALE GENOMIC DNA]</scope>
    <source>
        <strain evidence="3 4">A5</strain>
    </source>
</reference>
<feature type="region of interest" description="Disordered" evidence="2">
    <location>
        <begin position="20"/>
        <end position="91"/>
    </location>
</feature>
<feature type="compositionally biased region" description="Basic and acidic residues" evidence="2">
    <location>
        <begin position="20"/>
        <end position="32"/>
    </location>
</feature>
<evidence type="ECO:0000313" key="3">
    <source>
        <dbReference type="EMBL" id="PKC07190.1"/>
    </source>
</evidence>
<reference evidence="3 4" key="2">
    <citation type="submission" date="2017-09" db="EMBL/GenBank/DDBJ databases">
        <title>Extensive intraspecific genome diversity in a model arbuscular mycorrhizal fungus.</title>
        <authorList>
            <person name="Chen E.C."/>
            <person name="Morin E."/>
            <person name="Beaudet D."/>
            <person name="Noel J."/>
            <person name="Ndikumana S."/>
            <person name="Charron P."/>
            <person name="St-Onge C."/>
            <person name="Giorgi J."/>
            <person name="Grigoriev I.V."/>
            <person name="Roux C."/>
            <person name="Martin F.M."/>
            <person name="Corradi N."/>
        </authorList>
    </citation>
    <scope>NUCLEOTIDE SEQUENCE [LARGE SCALE GENOMIC DNA]</scope>
    <source>
        <strain evidence="3 4">A5</strain>
    </source>
</reference>
<organism evidence="3 4">
    <name type="scientific">Rhizophagus irregularis</name>
    <dbReference type="NCBI Taxonomy" id="588596"/>
    <lineage>
        <taxon>Eukaryota</taxon>
        <taxon>Fungi</taxon>
        <taxon>Fungi incertae sedis</taxon>
        <taxon>Mucoromycota</taxon>
        <taxon>Glomeromycotina</taxon>
        <taxon>Glomeromycetes</taxon>
        <taxon>Glomerales</taxon>
        <taxon>Glomeraceae</taxon>
        <taxon>Rhizophagus</taxon>
    </lineage>
</organism>
<comment type="caution">
    <text evidence="3">The sequence shown here is derived from an EMBL/GenBank/DDBJ whole genome shotgun (WGS) entry which is preliminary data.</text>
</comment>
<proteinExistence type="predicted"/>
<feature type="coiled-coil region" evidence="1">
    <location>
        <begin position="100"/>
        <end position="143"/>
    </location>
</feature>
<sequence length="146" mass="17182">GKRYDARCYTTIEVHDKNGVPYTHRDKSDVKRLQNSIVRKTSRIQKNKVSLNDKLPKSSKKRKLSPSNSRTPIRSKENHERAENILSDNEEETFSKEIHKKNLELELKEKEIILREREIKARVAEAEARMMEAKAEALEIENQQKR</sequence>
<evidence type="ECO:0000256" key="1">
    <source>
        <dbReference type="SAM" id="Coils"/>
    </source>
</evidence>
<dbReference type="VEuPathDB" id="FungiDB:RhiirA1_442289"/>
<feature type="compositionally biased region" description="Basic and acidic residues" evidence="2">
    <location>
        <begin position="74"/>
        <end position="83"/>
    </location>
</feature>
<dbReference type="Proteomes" id="UP000232722">
    <property type="component" value="Unassembled WGS sequence"/>
</dbReference>
<feature type="non-terminal residue" evidence="3">
    <location>
        <position position="1"/>
    </location>
</feature>
<dbReference type="EMBL" id="LLXJ01000667">
    <property type="protein sequence ID" value="PKC07190.1"/>
    <property type="molecule type" value="Genomic_DNA"/>
</dbReference>